<dbReference type="SUPFAM" id="SSF50447">
    <property type="entry name" value="Translation proteins"/>
    <property type="match status" value="1"/>
</dbReference>
<dbReference type="FunFam" id="2.40.30.10:FF:000020">
    <property type="entry name" value="Translation elongation factor EF-1"/>
    <property type="match status" value="1"/>
</dbReference>
<protein>
    <recommendedName>
        <fullName evidence="10">Elongation factor 1 alpha-like protein</fullName>
    </recommendedName>
</protein>
<dbReference type="InterPro" id="IPR050100">
    <property type="entry name" value="TRAFAC_GTPase_members"/>
</dbReference>
<dbReference type="InterPro" id="IPR009001">
    <property type="entry name" value="Transl_elong_EF1A/Init_IF2_C"/>
</dbReference>
<dbReference type="Gene3D" id="3.40.50.300">
    <property type="entry name" value="P-loop containing nucleotide triphosphate hydrolases"/>
    <property type="match status" value="2"/>
</dbReference>
<evidence type="ECO:0000256" key="9">
    <source>
        <dbReference type="ARBA" id="ARBA00063537"/>
    </source>
</evidence>
<dbReference type="Proteomes" id="UP000663850">
    <property type="component" value="Unassembled WGS sequence"/>
</dbReference>
<dbReference type="AlphaFoldDB" id="A0A8H3BX76"/>
<dbReference type="SUPFAM" id="SSF52540">
    <property type="entry name" value="P-loop containing nucleoside triphosphate hydrolases"/>
    <property type="match status" value="2"/>
</dbReference>
<dbReference type="Pfam" id="PF00009">
    <property type="entry name" value="GTP_EFTU"/>
    <property type="match status" value="2"/>
</dbReference>
<reference evidence="12" key="1">
    <citation type="submission" date="2021-01" db="EMBL/GenBank/DDBJ databases">
        <authorList>
            <person name="Kaushik A."/>
        </authorList>
    </citation>
    <scope>NUCLEOTIDE SEQUENCE</scope>
    <source>
        <strain evidence="12">Type strain: AG8-Rh-89/</strain>
    </source>
</reference>
<dbReference type="InterPro" id="IPR054696">
    <property type="entry name" value="GTP-eEF1A_C"/>
</dbReference>
<comment type="subcellular location">
    <subcellularLocation>
        <location evidence="1">Cytoplasm</location>
    </subcellularLocation>
</comment>
<dbReference type="GO" id="GO:0003924">
    <property type="term" value="F:GTPase activity"/>
    <property type="evidence" value="ECO:0007669"/>
    <property type="project" value="InterPro"/>
</dbReference>
<comment type="caution">
    <text evidence="12">The sequence shown here is derived from an EMBL/GenBank/DDBJ whole genome shotgun (WGS) entry which is preliminary data.</text>
</comment>
<sequence length="621" mass="66686">MDMAGLNIAQAQDPQPLEEALPKVTIARERIFEEARKEAASGDADGRKRLSLVVIGHVDAGKSTLMGRLLYECGQVEEKRRRDHERASEKAGKASFSWAWELDAGAEERERGITMDIAQSVLPTEHRIISILDAPGHKDFVPNMISGASQADCALLVVDAATGAFEKGFEGGGQTREHIGVVRSLGRLSLVVIGHVDAGKSTLMGRLLYECGQVEEKRRKEHERASEKAGKASFSWAWELDAGAEERERGITMDIAQSVLPTEHRIISILDAPGHKDFVPNMISGASQADCALLVVDAAIGAFEKGFEGGGQTREHIGVVRSLGVRNIVVAVNKMDMVDYKKSRFDEIQAALIPFLVQVGFNTSRVTFVPCAGVSGVNLTKSEEPALQSWWNGKPIVDYLDQLEPPVRDFDTPLRVPISNVFKGVSSSGVGISGRISGGIVQVGEKVRVVPGDETAIIKSIEKDDVSVQWAAAGSNVTIYLASIDPIHLSIGSVLCSPSDVVPLASSFNAQIIVFDIQLPIIGGSSVELFHHSREVPASVSKLIETVDRATGAVIKRNPRVLPKSSSAKVTISLRASSGPSARPVSIPLEPFSVNKEMGRILLRRGGETIAAGEGICPRPG</sequence>
<dbReference type="GO" id="GO:1990533">
    <property type="term" value="C:Dom34-Hbs1 complex"/>
    <property type="evidence" value="ECO:0007669"/>
    <property type="project" value="UniProtKB-ARBA"/>
</dbReference>
<evidence type="ECO:0000256" key="4">
    <source>
        <dbReference type="ARBA" id="ARBA00022741"/>
    </source>
</evidence>
<feature type="domain" description="Tr-type G" evidence="11">
    <location>
        <begin position="185"/>
        <end position="414"/>
    </location>
</feature>
<dbReference type="InterPro" id="IPR009000">
    <property type="entry name" value="Transl_B-barrel_sf"/>
</dbReference>
<keyword evidence="4" id="KW-0547">Nucleotide-binding</keyword>
<dbReference type="GO" id="GO:0005829">
    <property type="term" value="C:cytosol"/>
    <property type="evidence" value="ECO:0007669"/>
    <property type="project" value="GOC"/>
</dbReference>
<dbReference type="SUPFAM" id="SSF50465">
    <property type="entry name" value="EF-Tu/eEF-1alpha/eIF2-gamma C-terminal domain"/>
    <property type="match status" value="1"/>
</dbReference>
<keyword evidence="5" id="KW-0378">Hydrolase</keyword>
<organism evidence="12 13">
    <name type="scientific">Rhizoctonia solani</name>
    <dbReference type="NCBI Taxonomy" id="456999"/>
    <lineage>
        <taxon>Eukaryota</taxon>
        <taxon>Fungi</taxon>
        <taxon>Dikarya</taxon>
        <taxon>Basidiomycota</taxon>
        <taxon>Agaricomycotina</taxon>
        <taxon>Agaricomycetes</taxon>
        <taxon>Cantharellales</taxon>
        <taxon>Ceratobasidiaceae</taxon>
        <taxon>Rhizoctonia</taxon>
    </lineage>
</organism>
<evidence type="ECO:0000256" key="6">
    <source>
        <dbReference type="ARBA" id="ARBA00022917"/>
    </source>
</evidence>
<gene>
    <name evidence="12" type="ORF">RDB_LOCUS57148</name>
</gene>
<keyword evidence="6" id="KW-0648">Protein biosynthesis</keyword>
<keyword evidence="7" id="KW-0342">GTP-binding</keyword>
<dbReference type="FunFam" id="3.40.50.300:FF:000204">
    <property type="entry name" value="Translation elongation factor Tu"/>
    <property type="match status" value="1"/>
</dbReference>
<dbReference type="PRINTS" id="PR00315">
    <property type="entry name" value="ELONGATNFCT"/>
</dbReference>
<evidence type="ECO:0000256" key="3">
    <source>
        <dbReference type="ARBA" id="ARBA00022490"/>
    </source>
</evidence>
<dbReference type="FunFam" id="2.40.30.10:FF:000070">
    <property type="entry name" value="Translation elongation factor EF-1 subunit"/>
    <property type="match status" value="1"/>
</dbReference>
<dbReference type="PANTHER" id="PTHR23115">
    <property type="entry name" value="TRANSLATION FACTOR"/>
    <property type="match status" value="1"/>
</dbReference>
<feature type="domain" description="Tr-type G" evidence="11">
    <location>
        <begin position="47"/>
        <end position="186"/>
    </location>
</feature>
<evidence type="ECO:0000256" key="10">
    <source>
        <dbReference type="ARBA" id="ARBA00074866"/>
    </source>
</evidence>
<dbReference type="CDD" id="cd00881">
    <property type="entry name" value="GTP_translation_factor"/>
    <property type="match status" value="1"/>
</dbReference>
<evidence type="ECO:0000313" key="12">
    <source>
        <dbReference type="EMBL" id="CAE6466600.1"/>
    </source>
</evidence>
<evidence type="ECO:0000256" key="1">
    <source>
        <dbReference type="ARBA" id="ARBA00004496"/>
    </source>
</evidence>
<comment type="subunit">
    <text evidence="9">Component of the Dom34-Hbs1 complex, also named Pelota-HBS1L complex, composed of dom34 and hbs1.</text>
</comment>
<dbReference type="GO" id="GO:0005525">
    <property type="term" value="F:GTP binding"/>
    <property type="evidence" value="ECO:0007669"/>
    <property type="project" value="UniProtKB-KW"/>
</dbReference>
<accession>A0A8H3BX76</accession>
<dbReference type="EMBL" id="CAJMWZ010002952">
    <property type="protein sequence ID" value="CAE6466600.1"/>
    <property type="molecule type" value="Genomic_DNA"/>
</dbReference>
<keyword evidence="3" id="KW-0963">Cytoplasm</keyword>
<dbReference type="Gene3D" id="2.40.30.10">
    <property type="entry name" value="Translation factors"/>
    <property type="match status" value="2"/>
</dbReference>
<dbReference type="InterPro" id="IPR027417">
    <property type="entry name" value="P-loop_NTPase"/>
</dbReference>
<dbReference type="GO" id="GO:0002184">
    <property type="term" value="P:cytoplasmic translational termination"/>
    <property type="evidence" value="ECO:0007669"/>
    <property type="project" value="UniProtKB-ARBA"/>
</dbReference>
<dbReference type="CDD" id="cd01883">
    <property type="entry name" value="EF1_alpha"/>
    <property type="match status" value="1"/>
</dbReference>
<dbReference type="Pfam" id="PF22594">
    <property type="entry name" value="GTP-eEF1A_C"/>
    <property type="match status" value="1"/>
</dbReference>
<evidence type="ECO:0000256" key="2">
    <source>
        <dbReference type="ARBA" id="ARBA00007249"/>
    </source>
</evidence>
<name>A0A8H3BX76_9AGAM</name>
<dbReference type="PROSITE" id="PS51722">
    <property type="entry name" value="G_TR_2"/>
    <property type="match status" value="2"/>
</dbReference>
<evidence type="ECO:0000256" key="8">
    <source>
        <dbReference type="ARBA" id="ARBA00049117"/>
    </source>
</evidence>
<dbReference type="CDD" id="cd04093">
    <property type="entry name" value="HBS1_C_III"/>
    <property type="match status" value="1"/>
</dbReference>
<proteinExistence type="inferred from homology"/>
<evidence type="ECO:0000259" key="11">
    <source>
        <dbReference type="PROSITE" id="PS51722"/>
    </source>
</evidence>
<evidence type="ECO:0000313" key="13">
    <source>
        <dbReference type="Proteomes" id="UP000663850"/>
    </source>
</evidence>
<dbReference type="InterPro" id="IPR000795">
    <property type="entry name" value="T_Tr_GTP-bd_dom"/>
</dbReference>
<comment type="similarity">
    <text evidence="2">Belongs to the TRAFAC class translation factor GTPase superfamily. Classic translation factor GTPase family. EF-Tu/EF-1A subfamily.</text>
</comment>
<dbReference type="CDD" id="cd16267">
    <property type="entry name" value="HBS1-like_II"/>
    <property type="match status" value="1"/>
</dbReference>
<evidence type="ECO:0000256" key="5">
    <source>
        <dbReference type="ARBA" id="ARBA00022801"/>
    </source>
</evidence>
<evidence type="ECO:0000256" key="7">
    <source>
        <dbReference type="ARBA" id="ARBA00023134"/>
    </source>
</evidence>
<comment type="catalytic activity">
    <reaction evidence="8">
        <text>GTP + H2O = GDP + phosphate + H(+)</text>
        <dbReference type="Rhea" id="RHEA:19669"/>
        <dbReference type="ChEBI" id="CHEBI:15377"/>
        <dbReference type="ChEBI" id="CHEBI:15378"/>
        <dbReference type="ChEBI" id="CHEBI:37565"/>
        <dbReference type="ChEBI" id="CHEBI:43474"/>
        <dbReference type="ChEBI" id="CHEBI:58189"/>
    </reaction>
    <physiologicalReaction direction="left-to-right" evidence="8">
        <dbReference type="Rhea" id="RHEA:19670"/>
    </physiologicalReaction>
</comment>